<dbReference type="AlphaFoldDB" id="A0A3B0Z9N7"/>
<dbReference type="EMBL" id="UOFL01000257">
    <property type="protein sequence ID" value="VAW82979.1"/>
    <property type="molecule type" value="Genomic_DNA"/>
</dbReference>
<evidence type="ECO:0000313" key="1">
    <source>
        <dbReference type="EMBL" id="VAW82979.1"/>
    </source>
</evidence>
<evidence type="ECO:0008006" key="2">
    <source>
        <dbReference type="Google" id="ProtNLM"/>
    </source>
</evidence>
<sequence length="148" mass="16105">MNNSHVLKITILSIVTSLVIACGSAPKYACKASLGLGCISVRGVYDKVTRGELNIKQPSKIKSPISKPSPEGYKPVHAMMVNVSSPTYVAPKVMRIWIGPWADKNGVYHSQSYVYKVVSKGRWLNQPGKGAPIEVPAVYTSSIHSKKH</sequence>
<gene>
    <name evidence="1" type="ORF">MNBD_GAMMA12-3102</name>
</gene>
<proteinExistence type="predicted"/>
<accession>A0A3B0Z9N7</accession>
<name>A0A3B0Z9N7_9ZZZZ</name>
<reference evidence="1" key="1">
    <citation type="submission" date="2018-06" db="EMBL/GenBank/DDBJ databases">
        <authorList>
            <person name="Zhirakovskaya E."/>
        </authorList>
    </citation>
    <scope>NUCLEOTIDE SEQUENCE</scope>
</reference>
<organism evidence="1">
    <name type="scientific">hydrothermal vent metagenome</name>
    <dbReference type="NCBI Taxonomy" id="652676"/>
    <lineage>
        <taxon>unclassified sequences</taxon>
        <taxon>metagenomes</taxon>
        <taxon>ecological metagenomes</taxon>
    </lineage>
</organism>
<dbReference type="InterPro" id="IPR014118">
    <property type="entry name" value="T4SS_TraV"/>
</dbReference>
<dbReference type="Pfam" id="PF09676">
    <property type="entry name" value="TraV"/>
    <property type="match status" value="1"/>
</dbReference>
<protein>
    <recommendedName>
        <fullName evidence="2">Type IV conjugative transfer system protein TraV</fullName>
    </recommendedName>
</protein>